<dbReference type="Pfam" id="PF20791">
    <property type="entry name" value="Acyl-ACP_TE_C"/>
    <property type="match status" value="1"/>
</dbReference>
<dbReference type="InterPro" id="IPR029069">
    <property type="entry name" value="HotDog_dom_sf"/>
</dbReference>
<evidence type="ECO:0000313" key="4">
    <source>
        <dbReference type="Proteomes" id="UP000231134"/>
    </source>
</evidence>
<dbReference type="RefSeq" id="WP_100425195.1">
    <property type="nucleotide sequence ID" value="NZ_PGEX01000001.1"/>
</dbReference>
<dbReference type="OrthoDB" id="9801517at2"/>
<feature type="domain" description="Acyl-ACP thioesterase-like C-terminal" evidence="2">
    <location>
        <begin position="150"/>
        <end position="206"/>
    </location>
</feature>
<evidence type="ECO:0000313" key="3">
    <source>
        <dbReference type="EMBL" id="PJJ41199.1"/>
    </source>
</evidence>
<dbReference type="EMBL" id="PGEX01000001">
    <property type="protein sequence ID" value="PJJ41199.1"/>
    <property type="molecule type" value="Genomic_DNA"/>
</dbReference>
<protein>
    <submittedName>
        <fullName evidence="3">Acyl-ACP thioesterase</fullName>
    </submittedName>
</protein>
<keyword evidence="4" id="KW-1185">Reference proteome</keyword>
<dbReference type="InterPro" id="IPR002864">
    <property type="entry name" value="Acyl-ACP_thioesterase_NHD"/>
</dbReference>
<dbReference type="GO" id="GO:0016790">
    <property type="term" value="F:thiolester hydrolase activity"/>
    <property type="evidence" value="ECO:0007669"/>
    <property type="project" value="InterPro"/>
</dbReference>
<dbReference type="Gene3D" id="3.10.129.10">
    <property type="entry name" value="Hotdog Thioesterase"/>
    <property type="match status" value="1"/>
</dbReference>
<name>A0A2M9A670_9BACT</name>
<proteinExistence type="predicted"/>
<dbReference type="GO" id="GO:0006633">
    <property type="term" value="P:fatty acid biosynthetic process"/>
    <property type="evidence" value="ECO:0007669"/>
    <property type="project" value="InterPro"/>
</dbReference>
<dbReference type="SUPFAM" id="SSF54637">
    <property type="entry name" value="Thioesterase/thiol ester dehydrase-isomerase"/>
    <property type="match status" value="2"/>
</dbReference>
<dbReference type="Pfam" id="PF01643">
    <property type="entry name" value="Acyl-ACP_TE"/>
    <property type="match status" value="1"/>
</dbReference>
<dbReference type="AlphaFoldDB" id="A0A2M9A670"/>
<evidence type="ECO:0000259" key="2">
    <source>
        <dbReference type="Pfam" id="PF20791"/>
    </source>
</evidence>
<evidence type="ECO:0000259" key="1">
    <source>
        <dbReference type="Pfam" id="PF01643"/>
    </source>
</evidence>
<comment type="caution">
    <text evidence="3">The sequence shown here is derived from an EMBL/GenBank/DDBJ whole genome shotgun (WGS) entry which is preliminary data.</text>
</comment>
<sequence length="235" mass="27183">MLKIQDQVTTSCTDCNGKLKLFSAFQMMQDCSELWLDTATEYRDFLRAHGLAQLIASRQVEVVRVPNYKEKLTIQTGVYGCEPLFGFRNTFIYDEAGNPCYKTWSLGVFCDLKTGRMKKLPQEVIDAYTYEPKLEMHYKDRRIVVPNAEVKTFEPVVVSRNDIDYNQHLNNAHYVRIASEYLPEDFNVKGVRVEYKVPVKLGEEIVPQVLTEGNFIYVKLLKKELPCAILEFEQG</sequence>
<gene>
    <name evidence="3" type="ORF">BGX16_1159</name>
</gene>
<dbReference type="InterPro" id="IPR049427">
    <property type="entry name" value="Acyl-ACP_TE_C"/>
</dbReference>
<dbReference type="Proteomes" id="UP000231134">
    <property type="component" value="Unassembled WGS sequence"/>
</dbReference>
<accession>A0A2M9A670</accession>
<feature type="domain" description="Acyl-ACP thioesterase N-terminal hotdog" evidence="1">
    <location>
        <begin position="8"/>
        <end position="128"/>
    </location>
</feature>
<reference evidence="3 4" key="1">
    <citation type="submission" date="2017-11" db="EMBL/GenBank/DDBJ databases">
        <title>Animal gut microbial communities from fecal samples from Wisconsin, USA.</title>
        <authorList>
            <person name="Neumann A."/>
        </authorList>
    </citation>
    <scope>NUCLEOTIDE SEQUENCE [LARGE SCALE GENOMIC DNA]</scope>
    <source>
        <strain evidence="3 4">UWS3</strain>
    </source>
</reference>
<organism evidence="3 4">
    <name type="scientific">Hallerella succinigenes</name>
    <dbReference type="NCBI Taxonomy" id="1896222"/>
    <lineage>
        <taxon>Bacteria</taxon>
        <taxon>Pseudomonadati</taxon>
        <taxon>Fibrobacterota</taxon>
        <taxon>Fibrobacteria</taxon>
        <taxon>Fibrobacterales</taxon>
        <taxon>Fibrobacteraceae</taxon>
        <taxon>Hallerella</taxon>
    </lineage>
</organism>